<accession>A0A8D2IVQ3</accession>
<dbReference type="PROSITE" id="PS50923">
    <property type="entry name" value="SUSHI"/>
    <property type="match status" value="5"/>
</dbReference>
<evidence type="ECO:0000259" key="6">
    <source>
        <dbReference type="PROSITE" id="PS50923"/>
    </source>
</evidence>
<feature type="domain" description="Sushi" evidence="6">
    <location>
        <begin position="83"/>
        <end position="142"/>
    </location>
</feature>
<evidence type="ECO:0000256" key="5">
    <source>
        <dbReference type="SAM" id="SignalP"/>
    </source>
</evidence>
<dbReference type="AlphaFoldDB" id="A0A8D2IVQ3"/>
<dbReference type="Pfam" id="PF00084">
    <property type="entry name" value="Sushi"/>
    <property type="match status" value="6"/>
</dbReference>
<protein>
    <recommendedName>
        <fullName evidence="6">Sushi domain-containing protein</fullName>
    </recommendedName>
</protein>
<dbReference type="RefSeq" id="XP_044295267.1">
    <property type="nucleotide sequence ID" value="XM_044439332.1"/>
</dbReference>
<feature type="domain" description="Sushi" evidence="6">
    <location>
        <begin position="203"/>
        <end position="261"/>
    </location>
</feature>
<keyword evidence="8" id="KW-1185">Reference proteome</keyword>
<dbReference type="InterPro" id="IPR035976">
    <property type="entry name" value="Sushi/SCR/CCP_sf"/>
</dbReference>
<dbReference type="PANTHER" id="PTHR45785">
    <property type="entry name" value="COMPLEMENT FACTOR H-RELATED"/>
    <property type="match status" value="1"/>
</dbReference>
<feature type="domain" description="Sushi" evidence="6">
    <location>
        <begin position="373"/>
        <end position="430"/>
    </location>
</feature>
<keyword evidence="3 4" id="KW-1015">Disulfide bond</keyword>
<dbReference type="CDD" id="cd00033">
    <property type="entry name" value="CCP"/>
    <property type="match status" value="4"/>
</dbReference>
<dbReference type="InterPro" id="IPR000436">
    <property type="entry name" value="Sushi_SCR_CCP_dom"/>
</dbReference>
<gene>
    <name evidence="7" type="primary">LOC123027954</name>
</gene>
<feature type="disulfide bond" evidence="4">
    <location>
        <begin position="266"/>
        <end position="309"/>
    </location>
</feature>
<dbReference type="PANTHER" id="PTHR45785:SF7">
    <property type="entry name" value="COMPLEMENT FACTOR H"/>
    <property type="match status" value="1"/>
</dbReference>
<dbReference type="GO" id="GO:0005615">
    <property type="term" value="C:extracellular space"/>
    <property type="evidence" value="ECO:0007669"/>
    <property type="project" value="TreeGrafter"/>
</dbReference>
<dbReference type="OrthoDB" id="9034217at2759"/>
<feature type="chain" id="PRO_5034149693" description="Sushi domain-containing protein" evidence="5">
    <location>
        <begin position="20"/>
        <end position="433"/>
    </location>
</feature>
<organism evidence="7 8">
    <name type="scientific">Varanus komodoensis</name>
    <name type="common">Komodo dragon</name>
    <dbReference type="NCBI Taxonomy" id="61221"/>
    <lineage>
        <taxon>Eukaryota</taxon>
        <taxon>Metazoa</taxon>
        <taxon>Chordata</taxon>
        <taxon>Craniata</taxon>
        <taxon>Vertebrata</taxon>
        <taxon>Euteleostomi</taxon>
        <taxon>Lepidosauria</taxon>
        <taxon>Squamata</taxon>
        <taxon>Bifurcata</taxon>
        <taxon>Unidentata</taxon>
        <taxon>Episquamata</taxon>
        <taxon>Toxicofera</taxon>
        <taxon>Anguimorpha</taxon>
        <taxon>Paleoanguimorpha</taxon>
        <taxon>Varanoidea</taxon>
        <taxon>Varanidae</taxon>
        <taxon>Varanus</taxon>
    </lineage>
</organism>
<evidence type="ECO:0000313" key="8">
    <source>
        <dbReference type="Proteomes" id="UP000694545"/>
    </source>
</evidence>
<keyword evidence="1 4" id="KW-0768">Sushi</keyword>
<dbReference type="SUPFAM" id="SSF57535">
    <property type="entry name" value="Complement control module/SCR domain"/>
    <property type="match status" value="6"/>
</dbReference>
<feature type="disulfide bond" evidence="4">
    <location>
        <begin position="205"/>
        <end position="248"/>
    </location>
</feature>
<dbReference type="Proteomes" id="UP000694545">
    <property type="component" value="Unplaced"/>
</dbReference>
<feature type="signal peptide" evidence="5">
    <location>
        <begin position="1"/>
        <end position="19"/>
    </location>
</feature>
<dbReference type="SMART" id="SM00032">
    <property type="entry name" value="CCP"/>
    <property type="match status" value="7"/>
</dbReference>
<comment type="caution">
    <text evidence="4">Lacks conserved residue(s) required for the propagation of feature annotation.</text>
</comment>
<proteinExistence type="predicted"/>
<feature type="domain" description="Sushi" evidence="6">
    <location>
        <begin position="264"/>
        <end position="321"/>
    </location>
</feature>
<evidence type="ECO:0000256" key="3">
    <source>
        <dbReference type="ARBA" id="ARBA00023157"/>
    </source>
</evidence>
<dbReference type="GeneID" id="123027954"/>
<dbReference type="OMA" id="GNNMITC"/>
<sequence length="433" mass="48331">MKLCLVLIVPFLLLRCCTSQNEELMCLPSDLPNGFFMERRHNYSLGESTEYGCQIGFTTLQGLDRGVTLCLAAGWIPTPKCIRTCTKSTDGTVIFNTTKSVFLLKEKVVYECEDGYETIKQGTGDQIICTEKGWHPKPGCLPIQCESPFLEDGDIKPKNDQNLHKDVVKFSCKRGYTRVGPDSAQCYYFGWSPPPPICKVQVNPCQPPPSIPHGRLVSDLRDQYPHGEKVEYECDLGFVKASSSMVECVDGEWTSLPSCIEEFKTCGPPPNIIRGHAIGVDSGKYIHGKTVAYECEENFDIVGTNPAKCLHGEWTFPSCISHARSCSHPHNITPTPLKYAYKNNDVFSYNCGFGLRKAQCVNGEWLPTPECKEFCPHPPQLPNAIHIAELRNYESGEEIAFRCKEHFHLLGPPKILCEGGAWQTPPRCVGPSR</sequence>
<keyword evidence="2 5" id="KW-0732">Signal</keyword>
<evidence type="ECO:0000256" key="1">
    <source>
        <dbReference type="ARBA" id="ARBA00022659"/>
    </source>
</evidence>
<evidence type="ECO:0000256" key="2">
    <source>
        <dbReference type="ARBA" id="ARBA00022729"/>
    </source>
</evidence>
<evidence type="ECO:0000313" key="7">
    <source>
        <dbReference type="Ensembl" id="ENSVKKP00000004377.1"/>
    </source>
</evidence>
<reference evidence="7" key="2">
    <citation type="submission" date="2025-09" db="UniProtKB">
        <authorList>
            <consortium name="Ensembl"/>
        </authorList>
    </citation>
    <scope>IDENTIFICATION</scope>
</reference>
<name>A0A8D2IVQ3_VARKO</name>
<feature type="domain" description="Sushi" evidence="6">
    <location>
        <begin position="143"/>
        <end position="200"/>
    </location>
</feature>
<reference evidence="7" key="1">
    <citation type="submission" date="2025-08" db="UniProtKB">
        <authorList>
            <consortium name="Ensembl"/>
        </authorList>
    </citation>
    <scope>IDENTIFICATION</scope>
</reference>
<evidence type="ECO:0000256" key="4">
    <source>
        <dbReference type="PROSITE-ProRule" id="PRU00302"/>
    </source>
</evidence>
<dbReference type="Gene3D" id="2.10.70.10">
    <property type="entry name" value="Complement Module, domain 1"/>
    <property type="match status" value="7"/>
</dbReference>
<dbReference type="GO" id="GO:0006956">
    <property type="term" value="P:complement activation"/>
    <property type="evidence" value="ECO:0007669"/>
    <property type="project" value="TreeGrafter"/>
</dbReference>
<dbReference type="KEGG" id="vko:123027954"/>
<dbReference type="Ensembl" id="ENSVKKT00000004503.1">
    <property type="protein sequence ID" value="ENSVKKP00000004377.1"/>
    <property type="gene ID" value="ENSVKKG00000003278.1"/>
</dbReference>
<dbReference type="InterPro" id="IPR051503">
    <property type="entry name" value="ComplSys_Reg/VirEntry_Med"/>
</dbReference>
<dbReference type="GO" id="GO:0001851">
    <property type="term" value="F:complement component C3b binding"/>
    <property type="evidence" value="ECO:0007669"/>
    <property type="project" value="TreeGrafter"/>
</dbReference>